<dbReference type="RefSeq" id="WP_092939842.1">
    <property type="nucleotide sequence ID" value="NZ_FONX01000008.1"/>
</dbReference>
<protein>
    <submittedName>
        <fullName evidence="5">1-acyl-sn-glycerol-3-phosphate acyltransferase</fullName>
    </submittedName>
</protein>
<dbReference type="PANTHER" id="PTHR10434:SF40">
    <property type="entry name" value="1-ACYL-SN-GLYCEROL-3-PHOSPHATE ACYLTRANSFERASE"/>
    <property type="match status" value="1"/>
</dbReference>
<keyword evidence="2 5" id="KW-0808">Transferase</keyword>
<dbReference type="EMBL" id="FONX01000008">
    <property type="protein sequence ID" value="SFE94618.1"/>
    <property type="molecule type" value="Genomic_DNA"/>
</dbReference>
<dbReference type="InterPro" id="IPR002123">
    <property type="entry name" value="Plipid/glycerol_acylTrfase"/>
</dbReference>
<evidence type="ECO:0000259" key="4">
    <source>
        <dbReference type="SMART" id="SM00563"/>
    </source>
</evidence>
<evidence type="ECO:0000313" key="6">
    <source>
        <dbReference type="Proteomes" id="UP000199119"/>
    </source>
</evidence>
<dbReference type="Pfam" id="PF01553">
    <property type="entry name" value="Acyltransferase"/>
    <property type="match status" value="1"/>
</dbReference>
<dbReference type="STRING" id="1177982.SAMN04489711_1086"/>
<dbReference type="Proteomes" id="UP000199119">
    <property type="component" value="Unassembled WGS sequence"/>
</dbReference>
<reference evidence="6" key="1">
    <citation type="submission" date="2016-10" db="EMBL/GenBank/DDBJ databases">
        <authorList>
            <person name="Varghese N."/>
            <person name="Submissions S."/>
        </authorList>
    </citation>
    <scope>NUCLEOTIDE SEQUENCE [LARGE SCALE GENOMIC DNA]</scope>
    <source>
        <strain evidence="6">DSM 27981</strain>
    </source>
</reference>
<dbReference type="CDD" id="cd07989">
    <property type="entry name" value="LPLAT_AGPAT-like"/>
    <property type="match status" value="1"/>
</dbReference>
<proteinExistence type="predicted"/>
<feature type="domain" description="Phospholipid/glycerol acyltransferase" evidence="4">
    <location>
        <begin position="76"/>
        <end position="191"/>
    </location>
</feature>
<evidence type="ECO:0000313" key="5">
    <source>
        <dbReference type="EMBL" id="SFE94618.1"/>
    </source>
</evidence>
<organism evidence="5 6">
    <name type="scientific">Paracidovorax wautersii</name>
    <dbReference type="NCBI Taxonomy" id="1177982"/>
    <lineage>
        <taxon>Bacteria</taxon>
        <taxon>Pseudomonadati</taxon>
        <taxon>Pseudomonadota</taxon>
        <taxon>Betaproteobacteria</taxon>
        <taxon>Burkholderiales</taxon>
        <taxon>Comamonadaceae</taxon>
        <taxon>Paracidovorax</taxon>
    </lineage>
</organism>
<dbReference type="SUPFAM" id="SSF69593">
    <property type="entry name" value="Glycerol-3-phosphate (1)-acyltransferase"/>
    <property type="match status" value="1"/>
</dbReference>
<keyword evidence="3 5" id="KW-0012">Acyltransferase</keyword>
<evidence type="ECO:0000256" key="2">
    <source>
        <dbReference type="ARBA" id="ARBA00022679"/>
    </source>
</evidence>
<dbReference type="AlphaFoldDB" id="A0A1I2EQ86"/>
<dbReference type="GO" id="GO:0006654">
    <property type="term" value="P:phosphatidic acid biosynthetic process"/>
    <property type="evidence" value="ECO:0007669"/>
    <property type="project" value="TreeGrafter"/>
</dbReference>
<gene>
    <name evidence="5" type="ORF">SAMN04489711_1086</name>
</gene>
<accession>A0A1I2EQ86</accession>
<sequence>MAFLRSLLHLLFMAVTVVPYTLAILLVRLAGGGVPARYRIARTWLRLSVDAARVCIGIRTRVSGMENLPTDPGQGVVLLVKHQSTYETFLMPAMLPRPLAYVFKKELLHIPFFGWSIGSLDMIHIDRSQRAQAFARVLHQGRRLLAQGTWVIIFPEGTRAPRGQRGQYKSGGARLAIETGVPVVPIAVTSAKVWPRKAFVKRPGTVDVSIGRPIASTGRSPDELMREVEEWIEAEMHRLDPEAYAAAPLAAPAAASMDQARG</sequence>
<keyword evidence="6" id="KW-1185">Reference proteome</keyword>
<comment type="pathway">
    <text evidence="1">Lipid metabolism.</text>
</comment>
<dbReference type="PANTHER" id="PTHR10434">
    <property type="entry name" value="1-ACYL-SN-GLYCEROL-3-PHOSPHATE ACYLTRANSFERASE"/>
    <property type="match status" value="1"/>
</dbReference>
<evidence type="ECO:0000256" key="1">
    <source>
        <dbReference type="ARBA" id="ARBA00005189"/>
    </source>
</evidence>
<dbReference type="SMART" id="SM00563">
    <property type="entry name" value="PlsC"/>
    <property type="match status" value="1"/>
</dbReference>
<evidence type="ECO:0000256" key="3">
    <source>
        <dbReference type="ARBA" id="ARBA00023315"/>
    </source>
</evidence>
<dbReference type="GO" id="GO:0003841">
    <property type="term" value="F:1-acylglycerol-3-phosphate O-acyltransferase activity"/>
    <property type="evidence" value="ECO:0007669"/>
    <property type="project" value="TreeGrafter"/>
</dbReference>
<dbReference type="OrthoDB" id="9812274at2"/>
<name>A0A1I2EQ86_9BURK</name>